<dbReference type="Proteomes" id="UP000215335">
    <property type="component" value="Unassembled WGS sequence"/>
</dbReference>
<protein>
    <recommendedName>
        <fullName evidence="2">Proteasome subunit beta type-3</fullName>
    </recommendedName>
</protein>
<dbReference type="PANTHER" id="PTHR32194">
    <property type="entry name" value="METALLOPROTEASE TLDD"/>
    <property type="match status" value="1"/>
</dbReference>
<evidence type="ECO:0000313" key="9">
    <source>
        <dbReference type="Proteomes" id="UP000215335"/>
    </source>
</evidence>
<dbReference type="CDD" id="cd03759">
    <property type="entry name" value="proteasome_beta_type_3"/>
    <property type="match status" value="1"/>
</dbReference>
<comment type="subunit">
    <text evidence="7">The 26S proteasome consists of a 20S proteasome core and two 19S regulatory subunits. The 20S proteasome core is composed of 28 subunits that are arranged in four stacked rings, resulting in a barrel-shaped structure. The two end rings are each formed by seven alpha subunits, and the two central rings are each formed by seven beta subunits. The catalytic chamber with the active sites is on the inside of the barrel.</text>
</comment>
<comment type="caution">
    <text evidence="8">The sequence shown here is derived from an EMBL/GenBank/DDBJ whole genome shotgun (WGS) entry which is preliminary data.</text>
</comment>
<dbReference type="InterPro" id="IPR001353">
    <property type="entry name" value="Proteasome_sua/b"/>
</dbReference>
<reference evidence="8 9" key="1">
    <citation type="journal article" date="2017" name="Curr. Biol.">
        <title>The Evolution of Venom by Co-option of Single-Copy Genes.</title>
        <authorList>
            <person name="Martinson E.O."/>
            <person name="Mrinalini"/>
            <person name="Kelkar Y.D."/>
            <person name="Chang C.H."/>
            <person name="Werren J.H."/>
        </authorList>
    </citation>
    <scope>NUCLEOTIDE SEQUENCE [LARGE SCALE GENOMIC DNA]</scope>
    <source>
        <strain evidence="8 9">Alberta</strain>
        <tissue evidence="8">Whole body</tissue>
    </source>
</reference>
<organism evidence="8 9">
    <name type="scientific">Trichomalopsis sarcophagae</name>
    <dbReference type="NCBI Taxonomy" id="543379"/>
    <lineage>
        <taxon>Eukaryota</taxon>
        <taxon>Metazoa</taxon>
        <taxon>Ecdysozoa</taxon>
        <taxon>Arthropoda</taxon>
        <taxon>Hexapoda</taxon>
        <taxon>Insecta</taxon>
        <taxon>Pterygota</taxon>
        <taxon>Neoptera</taxon>
        <taxon>Endopterygota</taxon>
        <taxon>Hymenoptera</taxon>
        <taxon>Apocrita</taxon>
        <taxon>Proctotrupomorpha</taxon>
        <taxon>Chalcidoidea</taxon>
        <taxon>Pteromalidae</taxon>
        <taxon>Pteromalinae</taxon>
        <taxon>Trichomalopsis</taxon>
    </lineage>
</organism>
<evidence type="ECO:0000256" key="3">
    <source>
        <dbReference type="ARBA" id="ARBA00022490"/>
    </source>
</evidence>
<evidence type="ECO:0000256" key="7">
    <source>
        <dbReference type="ARBA" id="ARBA00026071"/>
    </source>
</evidence>
<dbReference type="AlphaFoldDB" id="A0A232EM84"/>
<comment type="function">
    <text evidence="6">Non-catalytic component of the proteasome, a multicatalytic proteinase complex which is characterized by its ability to cleave peptides with Arg, Phe, Tyr, Leu, and Glu adjacent to the leaving group at neutral or slightly basic pH. The proteasome has an ATP-dependent proteolytic activity.</text>
</comment>
<sequence length="449" mass="50354">MTEADTVISLVPVVDYSLDDSSAESSSFVLRFCCSVRLPGSKELYFLGVRFPFHQESPLQRGDVYVDQMLADPLIGRRSRQRFCYSVRLPGSKEVYFLGVRFPFHQESPLQRGDVHVDQMLADPLICRRSRQGRPMADFRGRSGLCLPLEKLQETDRFVQIGGQAETDKTRQARLALATAWWSARWRVGSLVVPGGGDPHISRCPLKLAFDPSTAQQFSGGGRTVDPPLDLTPWSMLSSVFYRKLSILAYNGGAIIAMKGKNCVAIAADRRFGIQAQTISCNFQKIYEMGPHLYLGLPGLATDSQTVMERLRFRLNLYELKESRKIHPKTFGSMISNLLYERRFGPYFVEPIVAGLDPETFEPFICNMDLIGCLNLPEDFVVGGTCSEQLYGMCEALYEPNLDADDLFETISQALVNACDRDAISGWGAIVHIIEKDKVATRTIKTRMD</sequence>
<keyword evidence="9" id="KW-1185">Reference proteome</keyword>
<dbReference type="GO" id="GO:0005634">
    <property type="term" value="C:nucleus"/>
    <property type="evidence" value="ECO:0007669"/>
    <property type="project" value="UniProtKB-SubCell"/>
</dbReference>
<evidence type="ECO:0000256" key="1">
    <source>
        <dbReference type="ARBA" id="ARBA00004123"/>
    </source>
</evidence>
<keyword evidence="3" id="KW-0963">Cytoplasm</keyword>
<dbReference type="PANTHER" id="PTHR32194:SF10">
    <property type="entry name" value="PROTEASOME SUBUNIT BETA TYPE-3"/>
    <property type="match status" value="1"/>
</dbReference>
<dbReference type="PROSITE" id="PS51476">
    <property type="entry name" value="PROTEASOME_BETA_2"/>
    <property type="match status" value="1"/>
</dbReference>
<dbReference type="InterPro" id="IPR023333">
    <property type="entry name" value="Proteasome_suB-type"/>
</dbReference>
<keyword evidence="4" id="KW-0647">Proteasome</keyword>
<accession>A0A232EM84</accession>
<dbReference type="Gene3D" id="3.60.20.10">
    <property type="entry name" value="Glutamine Phosphoribosylpyrophosphate, subunit 1, domain 1"/>
    <property type="match status" value="1"/>
</dbReference>
<dbReference type="FunFam" id="3.60.20.10:FF:000003">
    <property type="entry name" value="Proteasome subunit beta type-3"/>
    <property type="match status" value="1"/>
</dbReference>
<keyword evidence="5" id="KW-0539">Nucleus</keyword>
<dbReference type="STRING" id="543379.A0A232EM84"/>
<dbReference type="GO" id="GO:0019774">
    <property type="term" value="C:proteasome core complex, beta-subunit complex"/>
    <property type="evidence" value="ECO:0007669"/>
    <property type="project" value="InterPro"/>
</dbReference>
<dbReference type="PROSITE" id="PS00854">
    <property type="entry name" value="PROTEASOME_BETA_1"/>
    <property type="match status" value="1"/>
</dbReference>
<evidence type="ECO:0000256" key="2">
    <source>
        <dbReference type="ARBA" id="ARBA00016160"/>
    </source>
</evidence>
<dbReference type="Pfam" id="PF00227">
    <property type="entry name" value="Proteasome"/>
    <property type="match status" value="1"/>
</dbReference>
<dbReference type="InterPro" id="IPR016050">
    <property type="entry name" value="Proteasome_bsu_CS"/>
</dbReference>
<evidence type="ECO:0000256" key="4">
    <source>
        <dbReference type="ARBA" id="ARBA00022942"/>
    </source>
</evidence>
<dbReference type="GO" id="GO:0005737">
    <property type="term" value="C:cytoplasm"/>
    <property type="evidence" value="ECO:0007669"/>
    <property type="project" value="TreeGrafter"/>
</dbReference>
<dbReference type="EMBL" id="NNAY01003417">
    <property type="protein sequence ID" value="OXU19447.1"/>
    <property type="molecule type" value="Genomic_DNA"/>
</dbReference>
<dbReference type="SUPFAM" id="SSF56235">
    <property type="entry name" value="N-terminal nucleophile aminohydrolases (Ntn hydrolases)"/>
    <property type="match status" value="1"/>
</dbReference>
<gene>
    <name evidence="8" type="ORF">TSAR_011576</name>
</gene>
<comment type="subcellular location">
    <subcellularLocation>
        <location evidence="1">Nucleus</location>
    </subcellularLocation>
</comment>
<evidence type="ECO:0000256" key="6">
    <source>
        <dbReference type="ARBA" id="ARBA00024953"/>
    </source>
</evidence>
<evidence type="ECO:0000256" key="5">
    <source>
        <dbReference type="ARBA" id="ARBA00023242"/>
    </source>
</evidence>
<dbReference type="InterPro" id="IPR033811">
    <property type="entry name" value="Proteasome_beta_3"/>
</dbReference>
<dbReference type="GO" id="GO:0043161">
    <property type="term" value="P:proteasome-mediated ubiquitin-dependent protein catabolic process"/>
    <property type="evidence" value="ECO:0007669"/>
    <property type="project" value="InterPro"/>
</dbReference>
<dbReference type="OrthoDB" id="204949at2759"/>
<dbReference type="InterPro" id="IPR029055">
    <property type="entry name" value="Ntn_hydrolases_N"/>
</dbReference>
<proteinExistence type="predicted"/>
<evidence type="ECO:0000313" key="8">
    <source>
        <dbReference type="EMBL" id="OXU19447.1"/>
    </source>
</evidence>
<name>A0A232EM84_9HYME</name>